<feature type="compositionally biased region" description="Acidic residues" evidence="6">
    <location>
        <begin position="56"/>
        <end position="65"/>
    </location>
</feature>
<keyword evidence="3" id="KW-0106">Calcium</keyword>
<evidence type="ECO:0000313" key="10">
    <source>
        <dbReference type="Proteomes" id="UP000054485"/>
    </source>
</evidence>
<dbReference type="SUPFAM" id="SSF47473">
    <property type="entry name" value="EF-hand"/>
    <property type="match status" value="1"/>
</dbReference>
<dbReference type="InterPro" id="IPR018247">
    <property type="entry name" value="EF_Hand_1_Ca_BS"/>
</dbReference>
<name>A0A0D0ANI5_9AGAM</name>
<evidence type="ECO:0000256" key="4">
    <source>
        <dbReference type="ARBA" id="ARBA00022989"/>
    </source>
</evidence>
<dbReference type="PANTHER" id="PTHR31323:SF11">
    <property type="entry name" value="EF-HAND DOMAIN-CONTAINING PROTEIN"/>
    <property type="match status" value="1"/>
</dbReference>
<organism evidence="9 10">
    <name type="scientific">Suillus luteus UH-Slu-Lm8-n1</name>
    <dbReference type="NCBI Taxonomy" id="930992"/>
    <lineage>
        <taxon>Eukaryota</taxon>
        <taxon>Fungi</taxon>
        <taxon>Dikarya</taxon>
        <taxon>Basidiomycota</taxon>
        <taxon>Agaricomycotina</taxon>
        <taxon>Agaricomycetes</taxon>
        <taxon>Agaricomycetidae</taxon>
        <taxon>Boletales</taxon>
        <taxon>Suillineae</taxon>
        <taxon>Suillaceae</taxon>
        <taxon>Suillus</taxon>
    </lineage>
</organism>
<dbReference type="InterPro" id="IPR010920">
    <property type="entry name" value="LSM_dom_sf"/>
</dbReference>
<feature type="compositionally biased region" description="Basic residues" evidence="6">
    <location>
        <begin position="333"/>
        <end position="352"/>
    </location>
</feature>
<dbReference type="GO" id="GO:0006874">
    <property type="term" value="P:intracellular calcium ion homeostasis"/>
    <property type="evidence" value="ECO:0007669"/>
    <property type="project" value="TreeGrafter"/>
</dbReference>
<dbReference type="OrthoDB" id="544685at2759"/>
<evidence type="ECO:0000256" key="1">
    <source>
        <dbReference type="ARBA" id="ARBA00004370"/>
    </source>
</evidence>
<dbReference type="Proteomes" id="UP000054485">
    <property type="component" value="Unassembled WGS sequence"/>
</dbReference>
<feature type="transmembrane region" description="Helical" evidence="7">
    <location>
        <begin position="183"/>
        <end position="205"/>
    </location>
</feature>
<dbReference type="EMBL" id="KN835214">
    <property type="protein sequence ID" value="KIK43396.1"/>
    <property type="molecule type" value="Genomic_DNA"/>
</dbReference>
<feature type="compositionally biased region" description="Basic and acidic residues" evidence="6">
    <location>
        <begin position="15"/>
        <end position="42"/>
    </location>
</feature>
<dbReference type="Gene3D" id="2.30.30.60">
    <property type="match status" value="1"/>
</dbReference>
<dbReference type="InParanoid" id="A0A0D0ANI5"/>
<reference evidence="9 10" key="1">
    <citation type="submission" date="2014-04" db="EMBL/GenBank/DDBJ databases">
        <authorList>
            <consortium name="DOE Joint Genome Institute"/>
            <person name="Kuo A."/>
            <person name="Ruytinx J."/>
            <person name="Rineau F."/>
            <person name="Colpaert J."/>
            <person name="Kohler A."/>
            <person name="Nagy L.G."/>
            <person name="Floudas D."/>
            <person name="Copeland A."/>
            <person name="Barry K.W."/>
            <person name="Cichocki N."/>
            <person name="Veneault-Fourrey C."/>
            <person name="LaButti K."/>
            <person name="Lindquist E.A."/>
            <person name="Lipzen A."/>
            <person name="Lundell T."/>
            <person name="Morin E."/>
            <person name="Murat C."/>
            <person name="Sun H."/>
            <person name="Tunlid A."/>
            <person name="Henrissat B."/>
            <person name="Grigoriev I.V."/>
            <person name="Hibbett D.S."/>
            <person name="Martin F."/>
            <person name="Nordberg H.P."/>
            <person name="Cantor M.N."/>
            <person name="Hua S.X."/>
        </authorList>
    </citation>
    <scope>NUCLEOTIDE SEQUENCE [LARGE SCALE GENOMIC DNA]</scope>
    <source>
        <strain evidence="9 10">UH-Slu-Lm8-n1</strain>
    </source>
</reference>
<dbReference type="Gene3D" id="1.10.238.10">
    <property type="entry name" value="EF-hand"/>
    <property type="match status" value="1"/>
</dbReference>
<keyword evidence="4 7" id="KW-1133">Transmembrane helix</keyword>
<dbReference type="FunCoup" id="A0A0D0ANI5">
    <property type="interactions" value="4"/>
</dbReference>
<dbReference type="PROSITE" id="PS50222">
    <property type="entry name" value="EF_HAND_2"/>
    <property type="match status" value="1"/>
</dbReference>
<dbReference type="InterPro" id="IPR006685">
    <property type="entry name" value="MscS_channel_2nd"/>
</dbReference>
<dbReference type="HOGENOM" id="CLU_014186_0_0_1"/>
<reference evidence="10" key="2">
    <citation type="submission" date="2015-01" db="EMBL/GenBank/DDBJ databases">
        <title>Evolutionary Origins and Diversification of the Mycorrhizal Mutualists.</title>
        <authorList>
            <consortium name="DOE Joint Genome Institute"/>
            <consortium name="Mycorrhizal Genomics Consortium"/>
            <person name="Kohler A."/>
            <person name="Kuo A."/>
            <person name="Nagy L.G."/>
            <person name="Floudas D."/>
            <person name="Copeland A."/>
            <person name="Barry K.W."/>
            <person name="Cichocki N."/>
            <person name="Veneault-Fourrey C."/>
            <person name="LaButti K."/>
            <person name="Lindquist E.A."/>
            <person name="Lipzen A."/>
            <person name="Lundell T."/>
            <person name="Morin E."/>
            <person name="Murat C."/>
            <person name="Riley R."/>
            <person name="Ohm R."/>
            <person name="Sun H."/>
            <person name="Tunlid A."/>
            <person name="Henrissat B."/>
            <person name="Grigoriev I.V."/>
            <person name="Hibbett D.S."/>
            <person name="Martin F."/>
        </authorList>
    </citation>
    <scope>NUCLEOTIDE SEQUENCE [LARGE SCALE GENOMIC DNA]</scope>
    <source>
        <strain evidence="10">UH-Slu-Lm8-n1</strain>
    </source>
</reference>
<dbReference type="PROSITE" id="PS00018">
    <property type="entry name" value="EF_HAND_1"/>
    <property type="match status" value="1"/>
</dbReference>
<dbReference type="InterPro" id="IPR023408">
    <property type="entry name" value="MscS_beta-dom_sf"/>
</dbReference>
<keyword evidence="2 7" id="KW-0812">Transmembrane</keyword>
<evidence type="ECO:0000256" key="2">
    <source>
        <dbReference type="ARBA" id="ARBA00022692"/>
    </source>
</evidence>
<evidence type="ECO:0000256" key="6">
    <source>
        <dbReference type="SAM" id="MobiDB-lite"/>
    </source>
</evidence>
<dbReference type="Pfam" id="PF25886">
    <property type="entry name" value="Msy1"/>
    <property type="match status" value="1"/>
</dbReference>
<gene>
    <name evidence="9" type="ORF">CY34DRAFT_11783</name>
</gene>
<proteinExistence type="predicted"/>
<dbReference type="SUPFAM" id="SSF50182">
    <property type="entry name" value="Sm-like ribonucleoproteins"/>
    <property type="match status" value="1"/>
</dbReference>
<accession>A0A0D0ANI5</accession>
<feature type="region of interest" description="Disordered" evidence="6">
    <location>
        <begin position="1"/>
        <end position="74"/>
    </location>
</feature>
<evidence type="ECO:0000313" key="9">
    <source>
        <dbReference type="EMBL" id="KIK43396.1"/>
    </source>
</evidence>
<keyword evidence="10" id="KW-1185">Reference proteome</keyword>
<feature type="transmembrane region" description="Helical" evidence="7">
    <location>
        <begin position="97"/>
        <end position="114"/>
    </location>
</feature>
<feature type="transmembrane region" description="Helical" evidence="7">
    <location>
        <begin position="500"/>
        <end position="518"/>
    </location>
</feature>
<dbReference type="SMART" id="SM00054">
    <property type="entry name" value="EFh"/>
    <property type="match status" value="1"/>
</dbReference>
<evidence type="ECO:0000256" key="7">
    <source>
        <dbReference type="SAM" id="Phobius"/>
    </source>
</evidence>
<sequence length="722" mass="81185">MPGRRSPENDIIYLDDSKSKEYDCVRDEKGNQSETLDQTHVEEDGDSDTTSTNSSDEFDWDEEDVSSQVENTETGKKARRGRALWLAFMKLARPVRTLLLGILGAAFFIIPLLVVELKFKDKEGVRLQVRVWSLWLSITWAASCATYLVVDAIPRTVIYVIFLCGGQVERLKTQIELTLAVSAWLKLALMISWAWIALSAITAFYQPPGAYWVIINRVMQALFTAGIILLAEKLFLRFVAINFHQHALADRLAENRMGLRALDHLSNAQPAPVKKSPNVKKGHKNALSSFGTAFDLTAFHGKGHRRDETDGTGSGQTSTAATPVLEKNEHEAHHHRSDKKRRTSRAETKRRRKKYMATVVVDQLTGAIGQVALKNSNFNRGGDLYALDSARKLARKLFHALSVTSPGRSHLVVEDFYPYFRSTAEAHAAFAIFDKDGNGDISKREMREAVQRIYRERKALTASLKDVGSAVAKLDAVLVCIALLGILFTCLLIFNRSNTLASLVPLATIILGFSFIFGHSAQTLFESMIFIFSTHVFDVGDLVMIDDQYLIVKEFGLFSTTFRRVDGQEIIAPNSLLSSTKLVHNLRRSHSMWESTTLMIAYNTPLELVEQLKAHIQAYITANNREWSGSAVNIDKMEFQNAIHLTVAVEHRPNWQDWGGRWTRRTAFMKHLKSILEDLDVKYTMPIQPVLLPNSPRPMSGFRSVGVEVNTRGGEENLTAWK</sequence>
<feature type="transmembrane region" description="Helical" evidence="7">
    <location>
        <begin position="134"/>
        <end position="162"/>
    </location>
</feature>
<dbReference type="InterPro" id="IPR002048">
    <property type="entry name" value="EF_hand_dom"/>
</dbReference>
<dbReference type="InterPro" id="IPR058650">
    <property type="entry name" value="Msy1/2-like"/>
</dbReference>
<evidence type="ECO:0000256" key="5">
    <source>
        <dbReference type="ARBA" id="ARBA00023136"/>
    </source>
</evidence>
<keyword evidence="5 7" id="KW-0472">Membrane</keyword>
<dbReference type="AlphaFoldDB" id="A0A0D0ANI5"/>
<evidence type="ECO:0000259" key="8">
    <source>
        <dbReference type="PROSITE" id="PS50222"/>
    </source>
</evidence>
<dbReference type="Pfam" id="PF00924">
    <property type="entry name" value="MS_channel_2nd"/>
    <property type="match status" value="1"/>
</dbReference>
<feature type="region of interest" description="Disordered" evidence="6">
    <location>
        <begin position="302"/>
        <end position="352"/>
    </location>
</feature>
<feature type="transmembrane region" description="Helical" evidence="7">
    <location>
        <begin position="474"/>
        <end position="494"/>
    </location>
</feature>
<evidence type="ECO:0000256" key="3">
    <source>
        <dbReference type="ARBA" id="ARBA00022837"/>
    </source>
</evidence>
<feature type="domain" description="EF-hand" evidence="8">
    <location>
        <begin position="421"/>
        <end position="456"/>
    </location>
</feature>
<dbReference type="CDD" id="cd00051">
    <property type="entry name" value="EFh"/>
    <property type="match status" value="1"/>
</dbReference>
<dbReference type="GO" id="GO:0005509">
    <property type="term" value="F:calcium ion binding"/>
    <property type="evidence" value="ECO:0007669"/>
    <property type="project" value="InterPro"/>
</dbReference>
<dbReference type="InterPro" id="IPR011992">
    <property type="entry name" value="EF-hand-dom_pair"/>
</dbReference>
<comment type="subcellular location">
    <subcellularLocation>
        <location evidence="1">Membrane</location>
    </subcellularLocation>
</comment>
<protein>
    <recommendedName>
        <fullName evidence="8">EF-hand domain-containing protein</fullName>
    </recommendedName>
</protein>
<dbReference type="GO" id="GO:0005262">
    <property type="term" value="F:calcium channel activity"/>
    <property type="evidence" value="ECO:0007669"/>
    <property type="project" value="TreeGrafter"/>
</dbReference>
<dbReference type="GO" id="GO:0016020">
    <property type="term" value="C:membrane"/>
    <property type="evidence" value="ECO:0007669"/>
    <property type="project" value="UniProtKB-SubCell"/>
</dbReference>
<dbReference type="PANTHER" id="PTHR31323">
    <property type="entry name" value="MECHANOSENSITIVE ION CHANNEL PROTEIN MSY2"/>
    <property type="match status" value="1"/>
</dbReference>